<reference evidence="8 9" key="1">
    <citation type="submission" date="2021-05" db="EMBL/GenBank/DDBJ databases">
        <authorList>
            <person name="Zahm M."/>
            <person name="Klopp C."/>
            <person name="Cabau C."/>
            <person name="Kuhl H."/>
            <person name="Suciu R."/>
            <person name="Ciorpac M."/>
            <person name="Holostenco D."/>
            <person name="Gessner J."/>
            <person name="Wuertz S."/>
            <person name="Hohne C."/>
            <person name="Stock M."/>
            <person name="Gislard M."/>
            <person name="Lluch J."/>
            <person name="Milhes M."/>
            <person name="Lampietro C."/>
            <person name="Lopez Roques C."/>
            <person name="Donnadieu C."/>
            <person name="Du K."/>
            <person name="Schartl M."/>
            <person name="Guiguen Y."/>
        </authorList>
    </citation>
    <scope>NUCLEOTIDE SEQUENCE [LARGE SCALE GENOMIC DNA]</scope>
    <source>
        <strain evidence="8">Hh-F2</strain>
        <tissue evidence="8">Blood</tissue>
    </source>
</reference>
<dbReference type="EMBL" id="JAHFZB010000052">
    <property type="protein sequence ID" value="KAK6466798.1"/>
    <property type="molecule type" value="Genomic_DNA"/>
</dbReference>
<evidence type="ECO:0000256" key="7">
    <source>
        <dbReference type="SAM" id="Phobius"/>
    </source>
</evidence>
<dbReference type="Proteomes" id="UP001369086">
    <property type="component" value="Unassembled WGS sequence"/>
</dbReference>
<feature type="transmembrane region" description="Helical" evidence="7">
    <location>
        <begin position="627"/>
        <end position="649"/>
    </location>
</feature>
<sequence length="723" mass="78324">MPAAHLQAVLCPLPERGVTFATLRKYCPAEERSRHQVLWTQSDLALKGIISRIPTAQDRWTERIAKVFCALLLQETLLCRDAMTSLLPNTSGRLAPLCMLGCLAPLLLLLQVGPCWGQLERNRSEDRGTRTWDSSTTAGRGVLKSSTERVRGVLSPVEEAIEEQGYYLRRLFLQYGENETLSFGGLQRLLGSLGLGEVSVLEISHEGLGHDHVSHLDMLEVQENKHTHSHPLHEHAGNPLQEMERRDPPAAPPLRDTASTQPPETPRMKPGQGPDPVRVWSRAGSAAVHPGIPGDLQGRSGHPVENHLHGNCLNMSQLLVNFGLDEAETITPALFTFLCPALLYQIDSRVCIRHRDELEVTSLEKRVSFLWALLWSSVALTVISVPSLLALSLVPLLTSSSFRSLLSFLVALAVGTLCGDALLHLLPHAQQGSHEEGEPGSGVEDSVLKGLCVLGGIYLLFTIESMMGLRRRKGQGERGRQASEQEPAHSHQLGEQDLKLLEQRGQQEADSLSGAPLDQEGGVAGGPLRREGSLGCRTAETTPHSHSHSHSHSVQGLKDAGIGSVAWMVIMGDGMHNFTDGLAIGAAFSQGVVGGLSTSVAVFCHELPHELGDFAVLLQAGLPLCRVLLVSLLSAVLGFLGMLVGVGVSQQSREVTPWIFSLTAGMFIYVALVDMLPEMLRGESSSQGKPKRLLLQHLGLLLGGALMLCIAVFEDKIILNVDF</sequence>
<evidence type="ECO:0000256" key="4">
    <source>
        <dbReference type="ARBA" id="ARBA00022989"/>
    </source>
</evidence>
<feature type="region of interest" description="Disordered" evidence="6">
    <location>
        <begin position="472"/>
        <end position="555"/>
    </location>
</feature>
<evidence type="ECO:0000256" key="6">
    <source>
        <dbReference type="SAM" id="MobiDB-lite"/>
    </source>
</evidence>
<name>A0ABR0Y352_HUSHU</name>
<feature type="transmembrane region" description="Helical" evidence="7">
    <location>
        <begin position="405"/>
        <end position="426"/>
    </location>
</feature>
<evidence type="ECO:0000313" key="9">
    <source>
        <dbReference type="Proteomes" id="UP001369086"/>
    </source>
</evidence>
<organism evidence="8 9">
    <name type="scientific">Huso huso</name>
    <name type="common">Beluga</name>
    <name type="synonym">Acipenser huso</name>
    <dbReference type="NCBI Taxonomy" id="61971"/>
    <lineage>
        <taxon>Eukaryota</taxon>
        <taxon>Metazoa</taxon>
        <taxon>Chordata</taxon>
        <taxon>Craniata</taxon>
        <taxon>Vertebrata</taxon>
        <taxon>Euteleostomi</taxon>
        <taxon>Actinopterygii</taxon>
        <taxon>Chondrostei</taxon>
        <taxon>Acipenseriformes</taxon>
        <taxon>Acipenseridae</taxon>
        <taxon>Huso</taxon>
    </lineage>
</organism>
<dbReference type="PANTHER" id="PTHR12191">
    <property type="entry name" value="SOLUTE CARRIER FAMILY 39"/>
    <property type="match status" value="1"/>
</dbReference>
<feature type="compositionally biased region" description="Basic and acidic residues" evidence="6">
    <location>
        <begin position="224"/>
        <end position="248"/>
    </location>
</feature>
<feature type="transmembrane region" description="Helical" evidence="7">
    <location>
        <begin position="369"/>
        <end position="393"/>
    </location>
</feature>
<keyword evidence="4 7" id="KW-1133">Transmembrane helix</keyword>
<comment type="subcellular location">
    <subcellularLocation>
        <location evidence="1">Membrane</location>
        <topology evidence="1">Multi-pass membrane protein</topology>
    </subcellularLocation>
</comment>
<proteinExistence type="inferred from homology"/>
<keyword evidence="9" id="KW-1185">Reference proteome</keyword>
<protein>
    <submittedName>
        <fullName evidence="8">Zinc transporter ZIP10</fullName>
    </submittedName>
</protein>
<feature type="transmembrane region" description="Helical" evidence="7">
    <location>
        <begin position="446"/>
        <end position="463"/>
    </location>
</feature>
<gene>
    <name evidence="8" type="ORF">HHUSO_G35603</name>
</gene>
<evidence type="ECO:0000256" key="1">
    <source>
        <dbReference type="ARBA" id="ARBA00004141"/>
    </source>
</evidence>
<feature type="transmembrane region" description="Helical" evidence="7">
    <location>
        <begin position="655"/>
        <end position="672"/>
    </location>
</feature>
<dbReference type="InterPro" id="IPR003689">
    <property type="entry name" value="ZIP"/>
</dbReference>
<evidence type="ECO:0000256" key="5">
    <source>
        <dbReference type="ARBA" id="ARBA00023136"/>
    </source>
</evidence>
<feature type="region of interest" description="Disordered" evidence="6">
    <location>
        <begin position="224"/>
        <end position="279"/>
    </location>
</feature>
<evidence type="ECO:0000313" key="8">
    <source>
        <dbReference type="EMBL" id="KAK6466798.1"/>
    </source>
</evidence>
<dbReference type="InterPro" id="IPR050799">
    <property type="entry name" value="ZIP_Transporter"/>
</dbReference>
<dbReference type="PANTHER" id="PTHR12191:SF17">
    <property type="entry name" value="ZINC TRANSPORTER ZIP5"/>
    <property type="match status" value="1"/>
</dbReference>
<evidence type="ECO:0000256" key="3">
    <source>
        <dbReference type="ARBA" id="ARBA00022692"/>
    </source>
</evidence>
<keyword evidence="5 7" id="KW-0472">Membrane</keyword>
<comment type="similarity">
    <text evidence="2">Belongs to the ZIP transporter (TC 2.A.5) family.</text>
</comment>
<feature type="transmembrane region" description="Helical" evidence="7">
    <location>
        <begin position="693"/>
        <end position="713"/>
    </location>
</feature>
<evidence type="ECO:0000256" key="2">
    <source>
        <dbReference type="ARBA" id="ARBA00006939"/>
    </source>
</evidence>
<dbReference type="Pfam" id="PF02535">
    <property type="entry name" value="Zip"/>
    <property type="match status" value="1"/>
</dbReference>
<comment type="caution">
    <text evidence="8">The sequence shown here is derived from an EMBL/GenBank/DDBJ whole genome shotgun (WGS) entry which is preliminary data.</text>
</comment>
<keyword evidence="3 7" id="KW-0812">Transmembrane</keyword>
<accession>A0ABR0Y352</accession>
<feature type="compositionally biased region" description="Basic and acidic residues" evidence="6">
    <location>
        <begin position="474"/>
        <end position="507"/>
    </location>
</feature>